<dbReference type="SUPFAM" id="SSF52374">
    <property type="entry name" value="Nucleotidylyl transferase"/>
    <property type="match status" value="1"/>
</dbReference>
<feature type="binding site" evidence="9">
    <location>
        <position position="98"/>
    </location>
    <ligand>
        <name>ATP</name>
        <dbReference type="ChEBI" id="CHEBI:30616"/>
    </ligand>
</feature>
<feature type="site" description="Transition state stabilizer" evidence="9">
    <location>
        <position position="17"/>
    </location>
</feature>
<comment type="subunit">
    <text evidence="9">Homohexamer.</text>
</comment>
<keyword evidence="7 9" id="KW-0173">Coenzyme A biosynthesis</keyword>
<comment type="caution">
    <text evidence="9">Lacks conserved residue(s) required for the propagation of feature annotation.</text>
</comment>
<dbReference type="GO" id="GO:0005737">
    <property type="term" value="C:cytoplasm"/>
    <property type="evidence" value="ECO:0007669"/>
    <property type="project" value="UniProtKB-SubCell"/>
</dbReference>
<comment type="similarity">
    <text evidence="9">Belongs to the bacterial CoaD family.</text>
</comment>
<dbReference type="GO" id="GO:0005524">
    <property type="term" value="F:ATP binding"/>
    <property type="evidence" value="ECO:0007669"/>
    <property type="project" value="UniProtKB-KW"/>
</dbReference>
<keyword evidence="3 9" id="KW-0548">Nucleotidyltransferase</keyword>
<dbReference type="PANTHER" id="PTHR21342:SF1">
    <property type="entry name" value="PHOSPHOPANTETHEINE ADENYLYLTRANSFERASE"/>
    <property type="match status" value="1"/>
</dbReference>
<comment type="subcellular location">
    <subcellularLocation>
        <location evidence="9">Cytoplasm</location>
    </subcellularLocation>
</comment>
<evidence type="ECO:0000256" key="7">
    <source>
        <dbReference type="ARBA" id="ARBA00022993"/>
    </source>
</evidence>
<feature type="binding site" evidence="9">
    <location>
        <position position="41"/>
    </location>
    <ligand>
        <name>substrate</name>
    </ligand>
</feature>
<dbReference type="Proteomes" id="UP000823611">
    <property type="component" value="Unassembled WGS sequence"/>
</dbReference>
<dbReference type="EC" id="2.7.7.3" evidence="9"/>
<comment type="pathway">
    <text evidence="9">Cofactor biosynthesis; coenzyme A biosynthesis; CoA from (R)-pantothenate: step 4/5.</text>
</comment>
<feature type="binding site" evidence="9">
    <location>
        <position position="87"/>
    </location>
    <ligand>
        <name>substrate</name>
    </ligand>
</feature>
<feature type="binding site" evidence="9">
    <location>
        <begin position="123"/>
        <end position="129"/>
    </location>
    <ligand>
        <name>ATP</name>
        <dbReference type="ChEBI" id="CHEBI:30616"/>
    </ligand>
</feature>
<reference evidence="11" key="1">
    <citation type="submission" date="2020-10" db="EMBL/GenBank/DDBJ databases">
        <authorList>
            <person name="Gilroy R."/>
        </authorList>
    </citation>
    <scope>NUCLEOTIDE SEQUENCE</scope>
    <source>
        <strain evidence="11">F6-4510</strain>
    </source>
</reference>
<dbReference type="GO" id="GO:0004595">
    <property type="term" value="F:pantetheine-phosphate adenylyltransferase activity"/>
    <property type="evidence" value="ECO:0007669"/>
    <property type="project" value="UniProtKB-UniRule"/>
</dbReference>
<feature type="binding site" evidence="9">
    <location>
        <position position="9"/>
    </location>
    <ligand>
        <name>substrate</name>
    </ligand>
</feature>
<name>A0A9D9H2L4_9FIRM</name>
<dbReference type="NCBIfam" id="TIGR00125">
    <property type="entry name" value="cyt_tran_rel"/>
    <property type="match status" value="1"/>
</dbReference>
<dbReference type="CDD" id="cd02163">
    <property type="entry name" value="PPAT"/>
    <property type="match status" value="1"/>
</dbReference>
<keyword evidence="4 9" id="KW-0547">Nucleotide-binding</keyword>
<evidence type="ECO:0000313" key="12">
    <source>
        <dbReference type="Proteomes" id="UP000823611"/>
    </source>
</evidence>
<evidence type="ECO:0000256" key="5">
    <source>
        <dbReference type="ARBA" id="ARBA00022840"/>
    </source>
</evidence>
<dbReference type="GO" id="GO:0015937">
    <property type="term" value="P:coenzyme A biosynthetic process"/>
    <property type="evidence" value="ECO:0007669"/>
    <property type="project" value="UniProtKB-UniRule"/>
</dbReference>
<evidence type="ECO:0000259" key="10">
    <source>
        <dbReference type="Pfam" id="PF01467"/>
    </source>
</evidence>
<evidence type="ECO:0000256" key="9">
    <source>
        <dbReference type="HAMAP-Rule" id="MF_00151"/>
    </source>
</evidence>
<keyword evidence="1 9" id="KW-0963">Cytoplasm</keyword>
<evidence type="ECO:0000256" key="3">
    <source>
        <dbReference type="ARBA" id="ARBA00022695"/>
    </source>
</evidence>
<keyword evidence="2 9" id="KW-0808">Transferase</keyword>
<dbReference type="HAMAP" id="MF_00151">
    <property type="entry name" value="PPAT_bact"/>
    <property type="match status" value="1"/>
</dbReference>
<feature type="binding site" evidence="9">
    <location>
        <begin position="9"/>
        <end position="10"/>
    </location>
    <ligand>
        <name>ATP</name>
        <dbReference type="ChEBI" id="CHEBI:30616"/>
    </ligand>
</feature>
<dbReference type="InterPro" id="IPR001980">
    <property type="entry name" value="PPAT"/>
</dbReference>
<comment type="catalytic activity">
    <reaction evidence="8 9">
        <text>(R)-4'-phosphopantetheine + ATP + H(+) = 3'-dephospho-CoA + diphosphate</text>
        <dbReference type="Rhea" id="RHEA:19801"/>
        <dbReference type="ChEBI" id="CHEBI:15378"/>
        <dbReference type="ChEBI" id="CHEBI:30616"/>
        <dbReference type="ChEBI" id="CHEBI:33019"/>
        <dbReference type="ChEBI" id="CHEBI:57328"/>
        <dbReference type="ChEBI" id="CHEBI:61723"/>
        <dbReference type="EC" id="2.7.7.3"/>
    </reaction>
</comment>
<feature type="binding site" evidence="9">
    <location>
        <begin position="88"/>
        <end position="90"/>
    </location>
    <ligand>
        <name>ATP</name>
        <dbReference type="ChEBI" id="CHEBI:30616"/>
    </ligand>
</feature>
<evidence type="ECO:0000256" key="4">
    <source>
        <dbReference type="ARBA" id="ARBA00022741"/>
    </source>
</evidence>
<dbReference type="InterPro" id="IPR004821">
    <property type="entry name" value="Cyt_trans-like"/>
</dbReference>
<comment type="function">
    <text evidence="9">Reversibly transfers an adenylyl group from ATP to 4'-phosphopantetheine, yielding dephospho-CoA (dPCoA) and pyrophosphate.</text>
</comment>
<evidence type="ECO:0000256" key="2">
    <source>
        <dbReference type="ARBA" id="ARBA00022679"/>
    </source>
</evidence>
<protein>
    <recommendedName>
        <fullName evidence="9">Phosphopantetheine adenylyltransferase</fullName>
        <ecNumber evidence="9">2.7.7.3</ecNumber>
    </recommendedName>
    <alternativeName>
        <fullName evidence="9">Dephospho-CoA pyrophosphorylase</fullName>
    </alternativeName>
    <alternativeName>
        <fullName evidence="9">Pantetheine-phosphate adenylyltransferase</fullName>
        <shortName evidence="9">PPAT</shortName>
    </alternativeName>
</protein>
<evidence type="ECO:0000313" key="11">
    <source>
        <dbReference type="EMBL" id="MBO8434151.1"/>
    </source>
</evidence>
<dbReference type="PANTHER" id="PTHR21342">
    <property type="entry name" value="PHOSPHOPANTETHEINE ADENYLYLTRANSFERASE"/>
    <property type="match status" value="1"/>
</dbReference>
<feature type="domain" description="Cytidyltransferase-like" evidence="10">
    <location>
        <begin position="5"/>
        <end position="133"/>
    </location>
</feature>
<dbReference type="Gene3D" id="3.40.50.620">
    <property type="entry name" value="HUPs"/>
    <property type="match status" value="1"/>
</dbReference>
<gene>
    <name evidence="9 11" type="primary">coaD</name>
    <name evidence="11" type="ORF">IAC55_02350</name>
</gene>
<dbReference type="Pfam" id="PF01467">
    <property type="entry name" value="CTP_transf_like"/>
    <property type="match status" value="1"/>
</dbReference>
<dbReference type="NCBIfam" id="TIGR01510">
    <property type="entry name" value="coaD_prev_kdtB"/>
    <property type="match status" value="1"/>
</dbReference>
<proteinExistence type="inferred from homology"/>
<reference evidence="11" key="2">
    <citation type="journal article" date="2021" name="PeerJ">
        <title>Extensive microbial diversity within the chicken gut microbiome revealed by metagenomics and culture.</title>
        <authorList>
            <person name="Gilroy R."/>
            <person name="Ravi A."/>
            <person name="Getino M."/>
            <person name="Pursley I."/>
            <person name="Horton D.L."/>
            <person name="Alikhan N.F."/>
            <person name="Baker D."/>
            <person name="Gharbi K."/>
            <person name="Hall N."/>
            <person name="Watson M."/>
            <person name="Adriaenssens E.M."/>
            <person name="Foster-Nyarko E."/>
            <person name="Jarju S."/>
            <person name="Secka A."/>
            <person name="Antonio M."/>
            <person name="Oren A."/>
            <person name="Chaudhuri R.R."/>
            <person name="La Ragione R."/>
            <person name="Hildebrand F."/>
            <person name="Pallen M.J."/>
        </authorList>
    </citation>
    <scope>NUCLEOTIDE SEQUENCE</scope>
    <source>
        <strain evidence="11">F6-4510</strain>
    </source>
</reference>
<feature type="binding site" evidence="9">
    <location>
        <position position="17"/>
    </location>
    <ligand>
        <name>ATP</name>
        <dbReference type="ChEBI" id="CHEBI:30616"/>
    </ligand>
</feature>
<accession>A0A9D9H2L4</accession>
<keyword evidence="6 9" id="KW-0460">Magnesium</keyword>
<organism evidence="11 12">
    <name type="scientific">Candidatus Fimicola merdigallinarum</name>
    <dbReference type="NCBI Taxonomy" id="2840819"/>
    <lineage>
        <taxon>Bacteria</taxon>
        <taxon>Bacillati</taxon>
        <taxon>Bacillota</taxon>
        <taxon>Clostridia</taxon>
        <taxon>Lachnospirales</taxon>
        <taxon>Lachnospiraceae</taxon>
        <taxon>Lachnospiraceae incertae sedis</taxon>
        <taxon>Candidatus Fimicola</taxon>
    </lineage>
</organism>
<comment type="caution">
    <text evidence="11">The sequence shown here is derived from an EMBL/GenBank/DDBJ whole genome shotgun (WGS) entry which is preliminary data.</text>
</comment>
<comment type="cofactor">
    <cofactor evidence="9">
        <name>Mg(2+)</name>
        <dbReference type="ChEBI" id="CHEBI:18420"/>
    </cofactor>
</comment>
<dbReference type="PRINTS" id="PR01020">
    <property type="entry name" value="LPSBIOSNTHSS"/>
</dbReference>
<evidence type="ECO:0000256" key="1">
    <source>
        <dbReference type="ARBA" id="ARBA00022490"/>
    </source>
</evidence>
<dbReference type="EMBL" id="JADIMX010000045">
    <property type="protein sequence ID" value="MBO8434151.1"/>
    <property type="molecule type" value="Genomic_DNA"/>
</dbReference>
<evidence type="ECO:0000256" key="8">
    <source>
        <dbReference type="ARBA" id="ARBA00029346"/>
    </source>
</evidence>
<dbReference type="AlphaFoldDB" id="A0A9D9H2L4"/>
<sequence>MIKAIYAGSFDPVTLGHLDIIKRASKISDKLVVAVLENPNKNCLFTIEERKKHLEIVTADIENVEVATFKGLFADFAREINANVAIRGLRNAVDFAYEQQIQLINGRLNDNIETIFLSADEKHISLSSSAVKEVAVFGGNIDFMVPSEIVGFIEEKYMKRGV</sequence>
<keyword evidence="5 9" id="KW-0067">ATP-binding</keyword>
<dbReference type="InterPro" id="IPR014729">
    <property type="entry name" value="Rossmann-like_a/b/a_fold"/>
</dbReference>
<evidence type="ECO:0000256" key="6">
    <source>
        <dbReference type="ARBA" id="ARBA00022842"/>
    </source>
</evidence>